<dbReference type="GO" id="GO:0005506">
    <property type="term" value="F:iron ion binding"/>
    <property type="evidence" value="ECO:0007669"/>
    <property type="project" value="InterPro"/>
</dbReference>
<proteinExistence type="inferred from homology"/>
<comment type="similarity">
    <text evidence="2">Belongs to the cytochrome P450 family.</text>
</comment>
<evidence type="ECO:0000256" key="5">
    <source>
        <dbReference type="ARBA" id="ARBA00022737"/>
    </source>
</evidence>
<evidence type="ECO:0000313" key="8">
    <source>
        <dbReference type="EMBL" id="KAK4433153.1"/>
    </source>
</evidence>
<dbReference type="AlphaFoldDB" id="A0AAE1YP30"/>
<keyword evidence="3" id="KW-0349">Heme</keyword>
<protein>
    <submittedName>
        <fullName evidence="8">Cytochrome</fullName>
    </submittedName>
</protein>
<keyword evidence="9" id="KW-1185">Reference proteome</keyword>
<evidence type="ECO:0000313" key="9">
    <source>
        <dbReference type="Proteomes" id="UP001293254"/>
    </source>
</evidence>
<dbReference type="EMBL" id="JACGWO010000003">
    <property type="protein sequence ID" value="KAK4433153.1"/>
    <property type="molecule type" value="Genomic_DNA"/>
</dbReference>
<dbReference type="Pfam" id="PF00067">
    <property type="entry name" value="p450"/>
    <property type="match status" value="1"/>
</dbReference>
<evidence type="ECO:0000256" key="4">
    <source>
        <dbReference type="ARBA" id="ARBA00022723"/>
    </source>
</evidence>
<dbReference type="Pfam" id="PF00514">
    <property type="entry name" value="Arm"/>
    <property type="match status" value="1"/>
</dbReference>
<dbReference type="InterPro" id="IPR002401">
    <property type="entry name" value="Cyt_P450_E_grp-I"/>
</dbReference>
<comment type="subcellular location">
    <subcellularLocation>
        <location evidence="1">Membrane</location>
        <topology evidence="1">Single-pass membrane protein</topology>
    </subcellularLocation>
</comment>
<dbReference type="Proteomes" id="UP001293254">
    <property type="component" value="Unassembled WGS sequence"/>
</dbReference>
<dbReference type="Gene3D" id="1.25.10.10">
    <property type="entry name" value="Leucine-rich Repeat Variant"/>
    <property type="match status" value="1"/>
</dbReference>
<sequence length="516" mass="58069">MEFGFSSFFFLLSFFVLILMLRKFTTFSKTKPPKLNLPPGPRKFPFIGSLHLFAGSNPPHRTLRDLAKKYGPMMHLQLGEVNIIVVSSSEIAKQFLKTHDVGFASRSRVLMSEICCYGNKDIVFAPYGEYWRQMRKICTLELLSAKRVDSFRPIREEEVSDLCKWIALQEGSQINLTENICTTNYEIMARAAFGKKTEEHAKFIDIVKEGMEFMSTFHVADVYPSVKLLSWITGLKRKLEKVHQETDKIIGNIIDEHRRANVSDRGNHEDLADVLLRVRDSGSLELPLTIENIKAVLAEAKPPRVAAPSSAPRVSISFVGTGASELLRRLPNNSFSIHMFTNDQRQKERTGKYGSPRLEYLQELVTQFQNATSEEIKEKIVANLGNFAYDPYNYTFLRQLNVLELFLDCLTEPNERLVEFAIGGICNACADSANAAVVIQCGGIPLIIQCLSSPVRNTVNYALGSLYYLCNATTRDEILRPEVVDAIKRFAAAGAVNVGFSNMAQAFLDKHVSQLN</sequence>
<evidence type="ECO:0000256" key="1">
    <source>
        <dbReference type="ARBA" id="ARBA00004167"/>
    </source>
</evidence>
<dbReference type="GO" id="GO:0004497">
    <property type="term" value="F:monooxygenase activity"/>
    <property type="evidence" value="ECO:0007669"/>
    <property type="project" value="InterPro"/>
</dbReference>
<reference evidence="8" key="1">
    <citation type="submission" date="2020-06" db="EMBL/GenBank/DDBJ databases">
        <authorList>
            <person name="Li T."/>
            <person name="Hu X."/>
            <person name="Zhang T."/>
            <person name="Song X."/>
            <person name="Zhang H."/>
            <person name="Dai N."/>
            <person name="Sheng W."/>
            <person name="Hou X."/>
            <person name="Wei L."/>
        </authorList>
    </citation>
    <scope>NUCLEOTIDE SEQUENCE</scope>
    <source>
        <strain evidence="8">3651</strain>
        <tissue evidence="8">Leaf</tissue>
    </source>
</reference>
<reference evidence="8" key="2">
    <citation type="journal article" date="2024" name="Plant">
        <title>Genomic evolution and insights into agronomic trait innovations of Sesamum species.</title>
        <authorList>
            <person name="Miao H."/>
            <person name="Wang L."/>
            <person name="Qu L."/>
            <person name="Liu H."/>
            <person name="Sun Y."/>
            <person name="Le M."/>
            <person name="Wang Q."/>
            <person name="Wei S."/>
            <person name="Zheng Y."/>
            <person name="Lin W."/>
            <person name="Duan Y."/>
            <person name="Cao H."/>
            <person name="Xiong S."/>
            <person name="Wang X."/>
            <person name="Wei L."/>
            <person name="Li C."/>
            <person name="Ma Q."/>
            <person name="Ju M."/>
            <person name="Zhao R."/>
            <person name="Li G."/>
            <person name="Mu C."/>
            <person name="Tian Q."/>
            <person name="Mei H."/>
            <person name="Zhang T."/>
            <person name="Gao T."/>
            <person name="Zhang H."/>
        </authorList>
    </citation>
    <scope>NUCLEOTIDE SEQUENCE</scope>
    <source>
        <strain evidence="8">3651</strain>
    </source>
</reference>
<dbReference type="SUPFAM" id="SSF48264">
    <property type="entry name" value="Cytochrome P450"/>
    <property type="match status" value="1"/>
</dbReference>
<dbReference type="GO" id="GO:0020037">
    <property type="term" value="F:heme binding"/>
    <property type="evidence" value="ECO:0007669"/>
    <property type="project" value="InterPro"/>
</dbReference>
<dbReference type="GO" id="GO:0016705">
    <property type="term" value="F:oxidoreductase activity, acting on paired donors, with incorporation or reduction of molecular oxygen"/>
    <property type="evidence" value="ECO:0007669"/>
    <property type="project" value="InterPro"/>
</dbReference>
<dbReference type="InterPro" id="IPR011989">
    <property type="entry name" value="ARM-like"/>
</dbReference>
<keyword evidence="7" id="KW-0408">Iron</keyword>
<keyword evidence="5" id="KW-0677">Repeat</keyword>
<dbReference type="PANTHER" id="PTHR47955">
    <property type="entry name" value="CYTOCHROME P450 FAMILY 71 PROTEIN"/>
    <property type="match status" value="1"/>
</dbReference>
<dbReference type="InterPro" id="IPR000225">
    <property type="entry name" value="Armadillo"/>
</dbReference>
<organism evidence="8 9">
    <name type="scientific">Sesamum alatum</name>
    <dbReference type="NCBI Taxonomy" id="300844"/>
    <lineage>
        <taxon>Eukaryota</taxon>
        <taxon>Viridiplantae</taxon>
        <taxon>Streptophyta</taxon>
        <taxon>Embryophyta</taxon>
        <taxon>Tracheophyta</taxon>
        <taxon>Spermatophyta</taxon>
        <taxon>Magnoliopsida</taxon>
        <taxon>eudicotyledons</taxon>
        <taxon>Gunneridae</taxon>
        <taxon>Pentapetalae</taxon>
        <taxon>asterids</taxon>
        <taxon>lamiids</taxon>
        <taxon>Lamiales</taxon>
        <taxon>Pedaliaceae</taxon>
        <taxon>Sesamum</taxon>
    </lineage>
</organism>
<evidence type="ECO:0000256" key="7">
    <source>
        <dbReference type="ARBA" id="ARBA00023004"/>
    </source>
</evidence>
<dbReference type="SUPFAM" id="SSF48371">
    <property type="entry name" value="ARM repeat"/>
    <property type="match status" value="1"/>
</dbReference>
<dbReference type="GO" id="GO:0016020">
    <property type="term" value="C:membrane"/>
    <property type="evidence" value="ECO:0007669"/>
    <property type="project" value="UniProtKB-SubCell"/>
</dbReference>
<dbReference type="PANTHER" id="PTHR47955:SF8">
    <property type="entry name" value="CYTOCHROME P450 71D11-LIKE"/>
    <property type="match status" value="1"/>
</dbReference>
<comment type="caution">
    <text evidence="8">The sequence shown here is derived from an EMBL/GenBank/DDBJ whole genome shotgun (WGS) entry which is preliminary data.</text>
</comment>
<dbReference type="InterPro" id="IPR036396">
    <property type="entry name" value="Cyt_P450_sf"/>
</dbReference>
<keyword evidence="6" id="KW-0560">Oxidoreductase</keyword>
<gene>
    <name evidence="8" type="ORF">Salat_1077500</name>
</gene>
<dbReference type="PRINTS" id="PR00463">
    <property type="entry name" value="EP450I"/>
</dbReference>
<evidence type="ECO:0000256" key="3">
    <source>
        <dbReference type="ARBA" id="ARBA00022617"/>
    </source>
</evidence>
<dbReference type="SMART" id="SM00185">
    <property type="entry name" value="ARM"/>
    <property type="match status" value="2"/>
</dbReference>
<name>A0AAE1YP30_9LAMI</name>
<dbReference type="InterPro" id="IPR016024">
    <property type="entry name" value="ARM-type_fold"/>
</dbReference>
<keyword evidence="4" id="KW-0479">Metal-binding</keyword>
<dbReference type="InterPro" id="IPR001128">
    <property type="entry name" value="Cyt_P450"/>
</dbReference>
<accession>A0AAE1YP30</accession>
<dbReference type="Gene3D" id="1.10.630.10">
    <property type="entry name" value="Cytochrome P450"/>
    <property type="match status" value="1"/>
</dbReference>
<evidence type="ECO:0000256" key="2">
    <source>
        <dbReference type="ARBA" id="ARBA00010617"/>
    </source>
</evidence>
<evidence type="ECO:0000256" key="6">
    <source>
        <dbReference type="ARBA" id="ARBA00023002"/>
    </source>
</evidence>